<dbReference type="Pfam" id="PF16113">
    <property type="entry name" value="ECH_2"/>
    <property type="match status" value="1"/>
</dbReference>
<dbReference type="InterPro" id="IPR032259">
    <property type="entry name" value="HIBYL-CoA-H"/>
</dbReference>
<evidence type="ECO:0000256" key="3">
    <source>
        <dbReference type="ARBA" id="ARBA00022801"/>
    </source>
</evidence>
<dbReference type="STRING" id="1108044.GOOTI_189_00170"/>
<sequence length="362" mass="38227">MTDEPTVLAEVVGRIGQVTLNRPSAINALDHDMARAMHAALRAWASDPAVDAVVVSGAGERGLCSGGDIAAIHRDASTLSADGAGGDAAAADSPSGRFWADEYRLNLDISTYPKPYVAIMDGIVMGGGVGVSAHGDTRIVTDRTRLAMPEVGIGFVPDVGGTHLLARVPDELGTYAALTGGTLSGADAIVMGLADHYMPSEHLGAFRDAVVTDGVDAALAAHAVQPPESALDVEREWIREAFAADTVSEIIERCRAVGTESAQRTADRIASKSPIALAATLYSLRHKESDLADTLRREFRVSLRFLQHPDMAEGIRAQVIDKDRNPVWTSDHESALASIDAVFAALPADTELLLDIMEESNV</sequence>
<accession>H5TR44</accession>
<dbReference type="InterPro" id="IPR029045">
    <property type="entry name" value="ClpP/crotonase-like_dom_sf"/>
</dbReference>
<gene>
    <name evidence="5" type="ORF">GOOTI_189_00170</name>
</gene>
<dbReference type="GO" id="GO:0003860">
    <property type="term" value="F:3-hydroxyisobutyryl-CoA hydrolase activity"/>
    <property type="evidence" value="ECO:0007669"/>
    <property type="project" value="UniProtKB-EC"/>
</dbReference>
<name>H5TR44_GORO1</name>
<dbReference type="GO" id="GO:0006574">
    <property type="term" value="P:L-valine catabolic process"/>
    <property type="evidence" value="ECO:0007669"/>
    <property type="project" value="TreeGrafter"/>
</dbReference>
<dbReference type="InterPro" id="IPR045004">
    <property type="entry name" value="ECH_dom"/>
</dbReference>
<dbReference type="Gene3D" id="3.90.226.10">
    <property type="entry name" value="2-enoyl-CoA Hydratase, Chain A, domain 1"/>
    <property type="match status" value="1"/>
</dbReference>
<dbReference type="EC" id="3.1.2.4" evidence="2"/>
<dbReference type="AlphaFoldDB" id="H5TR44"/>
<dbReference type="NCBIfam" id="NF004127">
    <property type="entry name" value="PRK05617.1"/>
    <property type="match status" value="1"/>
</dbReference>
<keyword evidence="6" id="KW-1185">Reference proteome</keyword>
<proteinExistence type="predicted"/>
<evidence type="ECO:0000256" key="1">
    <source>
        <dbReference type="ARBA" id="ARBA00001709"/>
    </source>
</evidence>
<evidence type="ECO:0000313" key="6">
    <source>
        <dbReference type="Proteomes" id="UP000005038"/>
    </source>
</evidence>
<dbReference type="PANTHER" id="PTHR43176">
    <property type="entry name" value="3-HYDROXYISOBUTYRYL-COA HYDROLASE-RELATED"/>
    <property type="match status" value="1"/>
</dbReference>
<dbReference type="RefSeq" id="WP_007240154.1">
    <property type="nucleotide sequence ID" value="NZ_BAFB01000189.1"/>
</dbReference>
<keyword evidence="3" id="KW-0378">Hydrolase</keyword>
<dbReference type="PANTHER" id="PTHR43176:SF3">
    <property type="entry name" value="3-HYDROXYISOBUTYRYL-COA HYDROLASE, MITOCHONDRIAL"/>
    <property type="match status" value="1"/>
</dbReference>
<dbReference type="CDD" id="cd06558">
    <property type="entry name" value="crotonase-like"/>
    <property type="match status" value="1"/>
</dbReference>
<organism evidence="5 6">
    <name type="scientific">Gordonia otitidis (strain DSM 44809 / CCUG 52243 / JCM 12355 / NBRC 100426 / IFM 10032)</name>
    <dbReference type="NCBI Taxonomy" id="1108044"/>
    <lineage>
        <taxon>Bacteria</taxon>
        <taxon>Bacillati</taxon>
        <taxon>Actinomycetota</taxon>
        <taxon>Actinomycetes</taxon>
        <taxon>Mycobacteriales</taxon>
        <taxon>Gordoniaceae</taxon>
        <taxon>Gordonia</taxon>
    </lineage>
</organism>
<comment type="catalytic activity">
    <reaction evidence="1">
        <text>3-hydroxy-2-methylpropanoyl-CoA + H2O = 3-hydroxy-2-methylpropanoate + CoA + H(+)</text>
        <dbReference type="Rhea" id="RHEA:20888"/>
        <dbReference type="ChEBI" id="CHEBI:11805"/>
        <dbReference type="ChEBI" id="CHEBI:15377"/>
        <dbReference type="ChEBI" id="CHEBI:15378"/>
        <dbReference type="ChEBI" id="CHEBI:57287"/>
        <dbReference type="ChEBI" id="CHEBI:57340"/>
        <dbReference type="EC" id="3.1.2.4"/>
    </reaction>
</comment>
<reference evidence="5" key="1">
    <citation type="submission" date="2012-02" db="EMBL/GenBank/DDBJ databases">
        <title>Whole genome shotgun sequence of Gordonia otitidis NBRC 100426.</title>
        <authorList>
            <person name="Yoshida I."/>
            <person name="Hosoyama A."/>
            <person name="Tsuchikane K."/>
            <person name="Katsumata H."/>
            <person name="Yamazaki S."/>
            <person name="Fujita N."/>
        </authorList>
    </citation>
    <scope>NUCLEOTIDE SEQUENCE [LARGE SCALE GENOMIC DNA]</scope>
    <source>
        <strain evidence="5">NBRC 100426</strain>
    </source>
</reference>
<dbReference type="EMBL" id="BAFB01000189">
    <property type="protein sequence ID" value="GAB35952.1"/>
    <property type="molecule type" value="Genomic_DNA"/>
</dbReference>
<dbReference type="OrthoDB" id="9790967at2"/>
<dbReference type="Proteomes" id="UP000005038">
    <property type="component" value="Unassembled WGS sequence"/>
</dbReference>
<feature type="domain" description="Enoyl-CoA hydratase/isomerase" evidence="4">
    <location>
        <begin position="16"/>
        <end position="332"/>
    </location>
</feature>
<evidence type="ECO:0000256" key="2">
    <source>
        <dbReference type="ARBA" id="ARBA00011915"/>
    </source>
</evidence>
<dbReference type="SUPFAM" id="SSF52096">
    <property type="entry name" value="ClpP/crotonase"/>
    <property type="match status" value="1"/>
</dbReference>
<evidence type="ECO:0000313" key="5">
    <source>
        <dbReference type="EMBL" id="GAB35952.1"/>
    </source>
</evidence>
<protein>
    <recommendedName>
        <fullName evidence="2">3-hydroxyisobutyryl-CoA hydrolase</fullName>
        <ecNumber evidence="2">3.1.2.4</ecNumber>
    </recommendedName>
</protein>
<comment type="caution">
    <text evidence="5">The sequence shown here is derived from an EMBL/GenBank/DDBJ whole genome shotgun (WGS) entry which is preliminary data.</text>
</comment>
<dbReference type="GO" id="GO:0005829">
    <property type="term" value="C:cytosol"/>
    <property type="evidence" value="ECO:0007669"/>
    <property type="project" value="TreeGrafter"/>
</dbReference>
<evidence type="ECO:0000259" key="4">
    <source>
        <dbReference type="Pfam" id="PF16113"/>
    </source>
</evidence>